<dbReference type="Proteomes" id="UP000298138">
    <property type="component" value="Unassembled WGS sequence"/>
</dbReference>
<keyword evidence="5" id="KW-0539">Nucleus</keyword>
<protein>
    <submittedName>
        <fullName evidence="7">U3 snoRNP protein</fullName>
    </submittedName>
</protein>
<evidence type="ECO:0000256" key="1">
    <source>
        <dbReference type="ARBA" id="ARBA00004604"/>
    </source>
</evidence>
<dbReference type="AlphaFoldDB" id="A0A4S2N7C0"/>
<dbReference type="PANTHER" id="PTHR23271">
    <property type="entry name" value="HEPATOCELLULAR CARCINOMA-ASSOCIATED ANTIGEN 66"/>
    <property type="match status" value="1"/>
</dbReference>
<gene>
    <name evidence="7" type="ORF">EX30DRAFT_337573</name>
</gene>
<dbReference type="InterPro" id="IPR013949">
    <property type="entry name" value="Utp6"/>
</dbReference>
<dbReference type="GO" id="GO:0030515">
    <property type="term" value="F:snoRNA binding"/>
    <property type="evidence" value="ECO:0007669"/>
    <property type="project" value="InterPro"/>
</dbReference>
<proteinExistence type="inferred from homology"/>
<dbReference type="SMART" id="SM00386">
    <property type="entry name" value="HAT"/>
    <property type="match status" value="3"/>
</dbReference>
<evidence type="ECO:0000313" key="7">
    <source>
        <dbReference type="EMBL" id="TGZ85177.1"/>
    </source>
</evidence>
<dbReference type="GO" id="GO:0032040">
    <property type="term" value="C:small-subunit processome"/>
    <property type="evidence" value="ECO:0007669"/>
    <property type="project" value="TreeGrafter"/>
</dbReference>
<dbReference type="GO" id="GO:0034388">
    <property type="term" value="C:Pwp2p-containing subcomplex of 90S preribosome"/>
    <property type="evidence" value="ECO:0007669"/>
    <property type="project" value="TreeGrafter"/>
</dbReference>
<evidence type="ECO:0000256" key="5">
    <source>
        <dbReference type="ARBA" id="ARBA00023242"/>
    </source>
</evidence>
<comment type="subcellular location">
    <subcellularLocation>
        <location evidence="1">Nucleus</location>
        <location evidence="1">Nucleolus</location>
    </subcellularLocation>
</comment>
<dbReference type="PANTHER" id="PTHR23271:SF1">
    <property type="entry name" value="U3 SMALL NUCLEOLAR RNA-ASSOCIATED PROTEIN 6 HOMOLOG"/>
    <property type="match status" value="1"/>
</dbReference>
<dbReference type="InterPro" id="IPR003107">
    <property type="entry name" value="HAT"/>
</dbReference>
<keyword evidence="8" id="KW-1185">Reference proteome</keyword>
<name>A0A4S2N7C0_9PEZI</name>
<feature type="domain" description="U3 small nucleolar RNA-associated protein 6 N-terminal" evidence="6">
    <location>
        <begin position="10"/>
        <end position="79"/>
    </location>
</feature>
<dbReference type="STRING" id="341454.A0A4S2N7C0"/>
<dbReference type="SUPFAM" id="SSF48452">
    <property type="entry name" value="TPR-like"/>
    <property type="match status" value="1"/>
</dbReference>
<dbReference type="EMBL" id="ML220112">
    <property type="protein sequence ID" value="TGZ85177.1"/>
    <property type="molecule type" value="Genomic_DNA"/>
</dbReference>
<evidence type="ECO:0000313" key="8">
    <source>
        <dbReference type="Proteomes" id="UP000298138"/>
    </source>
</evidence>
<dbReference type="Pfam" id="PF08640">
    <property type="entry name" value="U3_assoc_6"/>
    <property type="match status" value="1"/>
</dbReference>
<dbReference type="InParanoid" id="A0A4S2N7C0"/>
<dbReference type="FunCoup" id="A0A4S2N7C0">
    <property type="interactions" value="290"/>
</dbReference>
<reference evidence="7 8" key="1">
    <citation type="submission" date="2019-04" db="EMBL/GenBank/DDBJ databases">
        <title>Comparative genomics and transcriptomics to analyze fruiting body development in filamentous ascomycetes.</title>
        <authorList>
            <consortium name="DOE Joint Genome Institute"/>
            <person name="Lutkenhaus R."/>
            <person name="Traeger S."/>
            <person name="Breuer J."/>
            <person name="Kuo A."/>
            <person name="Lipzen A."/>
            <person name="Pangilinan J."/>
            <person name="Dilworth D."/>
            <person name="Sandor L."/>
            <person name="Poggeler S."/>
            <person name="Barry K."/>
            <person name="Grigoriev I.V."/>
            <person name="Nowrousian M."/>
        </authorList>
    </citation>
    <scope>NUCLEOTIDE SEQUENCE [LARGE SCALE GENOMIC DNA]</scope>
    <source>
        <strain evidence="7 8">CBS 389.68</strain>
    </source>
</reference>
<keyword evidence="4" id="KW-0677">Repeat</keyword>
<dbReference type="InterPro" id="IPR055347">
    <property type="entry name" value="UTP6_N"/>
</dbReference>
<dbReference type="Gene3D" id="1.25.40.10">
    <property type="entry name" value="Tetratricopeptide repeat domain"/>
    <property type="match status" value="1"/>
</dbReference>
<dbReference type="InterPro" id="IPR011990">
    <property type="entry name" value="TPR-like_helical_dom_sf"/>
</dbReference>
<evidence type="ECO:0000256" key="2">
    <source>
        <dbReference type="ARBA" id="ARBA00010734"/>
    </source>
</evidence>
<comment type="similarity">
    <text evidence="2">Belongs to the UTP6 family.</text>
</comment>
<keyword evidence="3" id="KW-0698">rRNA processing</keyword>
<dbReference type="GO" id="GO:0000462">
    <property type="term" value="P:maturation of SSU-rRNA from tricistronic rRNA transcript (SSU-rRNA, 5.8S rRNA, LSU-rRNA)"/>
    <property type="evidence" value="ECO:0007669"/>
    <property type="project" value="InterPro"/>
</dbReference>
<organism evidence="7 8">
    <name type="scientific">Ascodesmis nigricans</name>
    <dbReference type="NCBI Taxonomy" id="341454"/>
    <lineage>
        <taxon>Eukaryota</taxon>
        <taxon>Fungi</taxon>
        <taxon>Dikarya</taxon>
        <taxon>Ascomycota</taxon>
        <taxon>Pezizomycotina</taxon>
        <taxon>Pezizomycetes</taxon>
        <taxon>Pezizales</taxon>
        <taxon>Ascodesmidaceae</taxon>
        <taxon>Ascodesmis</taxon>
    </lineage>
</organism>
<sequence length="432" mass="49778">MAAEKARYFLEQSIPELRDYEKRGIFSSTEITSITRKRSDFEHRINAPGCHVADFTRYAQYEMNLEALYRKRVKRLGIKARLHYGSRRIFFVLDRATRKFPGDLGLWIQYIEFAKKEKAASVLAKVFASALKLHPTKPELWIYAAEHALVQNADVTEARSHMQRGLRFNKKSKELWVEYAKLEMVFVAKVFLRRQLLGIDKKPETQSMEDEGDDSIKLPSISAAELDPELAKKDQSYDLMALENVDSNPALNGALATAIFDQAMREVPNDVDFAMSFFNLFLQFGQLKCTPRLLEHVVKYMLEVAPTNPQALWQAVRLPIIHVEPLDPIYPGRFAMALQNMQEALRKVEKRNDLHDPFVSHFVGVLQAEENLDEALTKALSGSVVRHIKLAEREEGLSPSLKASRVEFKKWKEMRLQARISERREEQPRLSS</sequence>
<dbReference type="OrthoDB" id="28112at2759"/>
<evidence type="ECO:0000256" key="4">
    <source>
        <dbReference type="ARBA" id="ARBA00022737"/>
    </source>
</evidence>
<evidence type="ECO:0000256" key="3">
    <source>
        <dbReference type="ARBA" id="ARBA00022552"/>
    </source>
</evidence>
<accession>A0A4S2N7C0</accession>
<evidence type="ECO:0000259" key="6">
    <source>
        <dbReference type="Pfam" id="PF08640"/>
    </source>
</evidence>